<reference evidence="1 2" key="1">
    <citation type="submission" date="2019-09" db="EMBL/GenBank/DDBJ databases">
        <authorList>
            <person name="Depoorter E."/>
        </authorList>
    </citation>
    <scope>NUCLEOTIDE SEQUENCE [LARGE SCALE GENOMIC DNA]</scope>
    <source>
        <strain evidence="1">R-18112</strain>
    </source>
</reference>
<protein>
    <submittedName>
        <fullName evidence="1">Uncharacterized protein</fullName>
    </submittedName>
</protein>
<evidence type="ECO:0000313" key="1">
    <source>
        <dbReference type="EMBL" id="VWD04030.1"/>
    </source>
</evidence>
<evidence type="ECO:0000313" key="2">
    <source>
        <dbReference type="Proteomes" id="UP000494274"/>
    </source>
</evidence>
<proteinExistence type="predicted"/>
<dbReference type="EMBL" id="CABVQI010000013">
    <property type="protein sequence ID" value="VWD04030.1"/>
    <property type="molecule type" value="Genomic_DNA"/>
</dbReference>
<gene>
    <name evidence="1" type="ORF">BLA18112_04192</name>
</gene>
<sequence>MVVVAVVAAEVGAARMEDRADLDKKYAVEVSARLVKLVGMGKAKGIFAQAGSKVQSVFADDGMAPGPMGCS</sequence>
<organism evidence="1 2">
    <name type="scientific">Burkholderia lata (strain ATCC 17760 / DSM 23089 / LMG 22485 / NCIMB 9086 / R18194 / 383)</name>
    <dbReference type="NCBI Taxonomy" id="482957"/>
    <lineage>
        <taxon>Bacteria</taxon>
        <taxon>Pseudomonadati</taxon>
        <taxon>Pseudomonadota</taxon>
        <taxon>Betaproteobacteria</taxon>
        <taxon>Burkholderiales</taxon>
        <taxon>Burkholderiaceae</taxon>
        <taxon>Burkholderia</taxon>
        <taxon>Burkholderia cepacia complex</taxon>
    </lineage>
</organism>
<dbReference type="Proteomes" id="UP000494274">
    <property type="component" value="Unassembled WGS sequence"/>
</dbReference>
<dbReference type="AlphaFoldDB" id="A0A6P2X3V5"/>
<dbReference type="RefSeq" id="WP_175045172.1">
    <property type="nucleotide sequence ID" value="NZ_CABVQI010000013.1"/>
</dbReference>
<accession>A0A6P2X3V5</accession>
<name>A0A6P2X3V5_BURL3</name>